<evidence type="ECO:0000256" key="2">
    <source>
        <dbReference type="SAM" id="Phobius"/>
    </source>
</evidence>
<proteinExistence type="predicted"/>
<protein>
    <submittedName>
        <fullName evidence="3">Uncharacterized protein</fullName>
    </submittedName>
</protein>
<keyword evidence="4" id="KW-1185">Reference proteome</keyword>
<evidence type="ECO:0000313" key="3">
    <source>
        <dbReference type="EMBL" id="KAK9864528.1"/>
    </source>
</evidence>
<keyword evidence="2" id="KW-0812">Transmembrane</keyword>
<comment type="caution">
    <text evidence="3">The sequence shown here is derived from an EMBL/GenBank/DDBJ whole genome shotgun (WGS) entry which is preliminary data.</text>
</comment>
<feature type="compositionally biased region" description="Polar residues" evidence="1">
    <location>
        <begin position="13"/>
        <end position="22"/>
    </location>
</feature>
<reference evidence="3 4" key="1">
    <citation type="journal article" date="2024" name="Nat. Commun.">
        <title>Phylogenomics reveals the evolutionary origins of lichenization in chlorophyte algae.</title>
        <authorList>
            <person name="Puginier C."/>
            <person name="Libourel C."/>
            <person name="Otte J."/>
            <person name="Skaloud P."/>
            <person name="Haon M."/>
            <person name="Grisel S."/>
            <person name="Petersen M."/>
            <person name="Berrin J.G."/>
            <person name="Delaux P.M."/>
            <person name="Dal Grande F."/>
            <person name="Keller J."/>
        </authorList>
    </citation>
    <scope>NUCLEOTIDE SEQUENCE [LARGE SCALE GENOMIC DNA]</scope>
    <source>
        <strain evidence="3 4">SAG 2523</strain>
    </source>
</reference>
<keyword evidence="2" id="KW-1133">Transmembrane helix</keyword>
<accession>A0AAW1T6F3</accession>
<dbReference type="AlphaFoldDB" id="A0AAW1T6F3"/>
<feature type="transmembrane region" description="Helical" evidence="2">
    <location>
        <begin position="129"/>
        <end position="146"/>
    </location>
</feature>
<sequence>MPSAAYKAALPTGETTNGQLRTKSSGACAGQAVRLLPCTAACSQANPSIPQEKEKEASITEHRDSAHATASKAAMPERPFSGIKASRRRNREDRQREQQLAAAATQRQAGFLRSIAALFKRYREAGMQIVLLLAVLGLGWIIATALV</sequence>
<dbReference type="EMBL" id="JALJOV010000342">
    <property type="protein sequence ID" value="KAK9864528.1"/>
    <property type="molecule type" value="Genomic_DNA"/>
</dbReference>
<name>A0AAW1T6F3_9CHLO</name>
<feature type="region of interest" description="Disordered" evidence="1">
    <location>
        <begin position="1"/>
        <end position="22"/>
    </location>
</feature>
<gene>
    <name evidence="3" type="ORF">WJX84_005141</name>
</gene>
<evidence type="ECO:0000313" key="4">
    <source>
        <dbReference type="Proteomes" id="UP001485043"/>
    </source>
</evidence>
<evidence type="ECO:0000256" key="1">
    <source>
        <dbReference type="SAM" id="MobiDB-lite"/>
    </source>
</evidence>
<feature type="region of interest" description="Disordered" evidence="1">
    <location>
        <begin position="46"/>
        <end position="100"/>
    </location>
</feature>
<organism evidence="3 4">
    <name type="scientific">Apatococcus fuscideae</name>
    <dbReference type="NCBI Taxonomy" id="2026836"/>
    <lineage>
        <taxon>Eukaryota</taxon>
        <taxon>Viridiplantae</taxon>
        <taxon>Chlorophyta</taxon>
        <taxon>core chlorophytes</taxon>
        <taxon>Trebouxiophyceae</taxon>
        <taxon>Chlorellales</taxon>
        <taxon>Chlorellaceae</taxon>
        <taxon>Apatococcus</taxon>
    </lineage>
</organism>
<feature type="compositionally biased region" description="Basic and acidic residues" evidence="1">
    <location>
        <begin position="51"/>
        <end position="66"/>
    </location>
</feature>
<dbReference type="Proteomes" id="UP001485043">
    <property type="component" value="Unassembled WGS sequence"/>
</dbReference>
<keyword evidence="2" id="KW-0472">Membrane</keyword>